<keyword evidence="4" id="KW-0653">Protein transport</keyword>
<dbReference type="EMBL" id="JABMIG020000303">
    <property type="protein sequence ID" value="KAL3781904.1"/>
    <property type="molecule type" value="Genomic_DNA"/>
</dbReference>
<keyword evidence="5 9" id="KW-1133">Transmembrane helix</keyword>
<evidence type="ECO:0000256" key="2">
    <source>
        <dbReference type="ARBA" id="ARBA00022448"/>
    </source>
</evidence>
<evidence type="ECO:0000313" key="12">
    <source>
        <dbReference type="Proteomes" id="UP001516023"/>
    </source>
</evidence>
<keyword evidence="3 9" id="KW-0812">Transmembrane</keyword>
<evidence type="ECO:0000256" key="9">
    <source>
        <dbReference type="SAM" id="Phobius"/>
    </source>
</evidence>
<keyword evidence="10" id="KW-0732">Signal</keyword>
<gene>
    <name evidence="11" type="ORF">HJC23_004089</name>
</gene>
<evidence type="ECO:0000256" key="10">
    <source>
        <dbReference type="SAM" id="SignalP"/>
    </source>
</evidence>
<dbReference type="Gene3D" id="1.20.5.3310">
    <property type="match status" value="1"/>
</dbReference>
<feature type="signal peptide" evidence="10">
    <location>
        <begin position="1"/>
        <end position="26"/>
    </location>
</feature>
<feature type="compositionally biased region" description="Basic and acidic residues" evidence="8">
    <location>
        <begin position="131"/>
        <end position="144"/>
    </location>
</feature>
<evidence type="ECO:0000313" key="11">
    <source>
        <dbReference type="EMBL" id="KAL3781904.1"/>
    </source>
</evidence>
<keyword evidence="2" id="KW-0813">Transport</keyword>
<name>A0ABD3P2U8_9STRA</name>
<evidence type="ECO:0000256" key="5">
    <source>
        <dbReference type="ARBA" id="ARBA00022989"/>
    </source>
</evidence>
<evidence type="ECO:0000256" key="7">
    <source>
        <dbReference type="ARBA" id="ARBA00023136"/>
    </source>
</evidence>
<comment type="subcellular location">
    <subcellularLocation>
        <location evidence="1">Membrane</location>
        <topology evidence="1">Single-pass membrane protein</topology>
    </subcellularLocation>
</comment>
<organism evidence="11 12">
    <name type="scientific">Cyclotella cryptica</name>
    <dbReference type="NCBI Taxonomy" id="29204"/>
    <lineage>
        <taxon>Eukaryota</taxon>
        <taxon>Sar</taxon>
        <taxon>Stramenopiles</taxon>
        <taxon>Ochrophyta</taxon>
        <taxon>Bacillariophyta</taxon>
        <taxon>Coscinodiscophyceae</taxon>
        <taxon>Thalassiosirophycidae</taxon>
        <taxon>Stephanodiscales</taxon>
        <taxon>Stephanodiscaceae</taxon>
        <taxon>Cyclotella</taxon>
    </lineage>
</organism>
<accession>A0ABD3P2U8</accession>
<reference evidence="11 12" key="1">
    <citation type="journal article" date="2020" name="G3 (Bethesda)">
        <title>Improved Reference Genome for Cyclotella cryptica CCMP332, a Model for Cell Wall Morphogenesis, Salinity Adaptation, and Lipid Production in Diatoms (Bacillariophyta).</title>
        <authorList>
            <person name="Roberts W.R."/>
            <person name="Downey K.M."/>
            <person name="Ruck E.C."/>
            <person name="Traller J.C."/>
            <person name="Alverson A.J."/>
        </authorList>
    </citation>
    <scope>NUCLEOTIDE SEQUENCE [LARGE SCALE GENOMIC DNA]</scope>
    <source>
        <strain evidence="11 12">CCMP332</strain>
    </source>
</reference>
<protein>
    <submittedName>
        <fullName evidence="11">Uncharacterized protein</fullName>
    </submittedName>
</protein>
<keyword evidence="12" id="KW-1185">Reference proteome</keyword>
<evidence type="ECO:0000256" key="6">
    <source>
        <dbReference type="ARBA" id="ARBA00023010"/>
    </source>
</evidence>
<dbReference type="InterPro" id="IPR003369">
    <property type="entry name" value="TatA/B/E"/>
</dbReference>
<feature type="transmembrane region" description="Helical" evidence="9">
    <location>
        <begin position="72"/>
        <end position="91"/>
    </location>
</feature>
<keyword evidence="6" id="KW-0811">Translocation</keyword>
<dbReference type="AlphaFoldDB" id="A0ABD3P2U8"/>
<dbReference type="Proteomes" id="UP001516023">
    <property type="component" value="Unassembled WGS sequence"/>
</dbReference>
<evidence type="ECO:0000256" key="1">
    <source>
        <dbReference type="ARBA" id="ARBA00004167"/>
    </source>
</evidence>
<feature type="chain" id="PRO_5044763498" evidence="10">
    <location>
        <begin position="27"/>
        <end position="151"/>
    </location>
</feature>
<feature type="region of interest" description="Disordered" evidence="8">
    <location>
        <begin position="131"/>
        <end position="151"/>
    </location>
</feature>
<comment type="caution">
    <text evidence="11">The sequence shown here is derived from an EMBL/GenBank/DDBJ whole genome shotgun (WGS) entry which is preliminary data.</text>
</comment>
<sequence>MTQSMNPSSLFRIAIVLQFITHPASSFLLPRPKSLSLKQPSRPINLATPRLSTAPVNPHVTHRRTSTTLPSFFGLGPGELILIALAGVVVLGPAKLAQMTREAGNLAANSGGLGEEWKQIPEEFKKGVEEGEIEARGRKAKVMDDVGQEAE</sequence>
<dbReference type="Pfam" id="PF02416">
    <property type="entry name" value="TatA_B_E"/>
    <property type="match status" value="1"/>
</dbReference>
<evidence type="ECO:0000256" key="8">
    <source>
        <dbReference type="SAM" id="MobiDB-lite"/>
    </source>
</evidence>
<evidence type="ECO:0000256" key="3">
    <source>
        <dbReference type="ARBA" id="ARBA00022692"/>
    </source>
</evidence>
<keyword evidence="7 9" id="KW-0472">Membrane</keyword>
<proteinExistence type="predicted"/>
<evidence type="ECO:0000256" key="4">
    <source>
        <dbReference type="ARBA" id="ARBA00022927"/>
    </source>
</evidence>